<dbReference type="Proteomes" id="UP000664801">
    <property type="component" value="Unassembled WGS sequence"/>
</dbReference>
<dbReference type="InterPro" id="IPR050763">
    <property type="entry name" value="ABC_transporter_ATP-binding"/>
</dbReference>
<evidence type="ECO:0000313" key="7">
    <source>
        <dbReference type="Proteomes" id="UP000664801"/>
    </source>
</evidence>
<evidence type="ECO:0000256" key="1">
    <source>
        <dbReference type="ARBA" id="ARBA00005417"/>
    </source>
</evidence>
<dbReference type="PROSITE" id="PS50893">
    <property type="entry name" value="ABC_TRANSPORTER_2"/>
    <property type="match status" value="1"/>
</dbReference>
<dbReference type="Pfam" id="PF00005">
    <property type="entry name" value="ABC_tran"/>
    <property type="match status" value="1"/>
</dbReference>
<comment type="similarity">
    <text evidence="1">Belongs to the ABC transporter superfamily.</text>
</comment>
<dbReference type="Gene3D" id="3.40.50.300">
    <property type="entry name" value="P-loop containing nucleotide triphosphate hydrolases"/>
    <property type="match status" value="1"/>
</dbReference>
<keyword evidence="7" id="KW-1185">Reference proteome</keyword>
<feature type="domain" description="ABC transporter" evidence="5">
    <location>
        <begin position="1"/>
        <end position="218"/>
    </location>
</feature>
<protein>
    <submittedName>
        <fullName evidence="6">ABC transporter ATP-binding protein</fullName>
    </submittedName>
</protein>
<accession>A0ABS3GBD1</accession>
<evidence type="ECO:0000313" key="6">
    <source>
        <dbReference type="EMBL" id="MBO0363968.1"/>
    </source>
</evidence>
<evidence type="ECO:0000256" key="3">
    <source>
        <dbReference type="ARBA" id="ARBA00022741"/>
    </source>
</evidence>
<sequence length="290" mass="32911">MANKTISLKFDRGEITALLGHNGAGKSTLLNQIIGLVKPTSGDIFINNVNVVKHPSYARKIVSYMPQFHAPIKGVSMYQSIETSLRIKGYNKKLAKEKTDLIIKDLDIERWQNLPGEKLSGGLQRLTSFAMSLVSSYPIIVLDEPTNDVDPIRRDIMWRYLQKLSKQGIIILVVTHNILEVEKYADRYVLLDKGMVKKDVRISNKVLMSDKHVLNIFGMDTDEVDLVFGNFNIKHYKEEKKTSIFIKNSEVNTAMDIVLKLLASNKIISYELKNTSLIDDYGEMVSEDES</sequence>
<keyword evidence="4 6" id="KW-0067">ATP-binding</keyword>
<dbReference type="EMBL" id="JAFINR010000002">
    <property type="protein sequence ID" value="MBO0363968.1"/>
    <property type="molecule type" value="Genomic_DNA"/>
</dbReference>
<keyword evidence="3" id="KW-0547">Nucleotide-binding</keyword>
<evidence type="ECO:0000256" key="4">
    <source>
        <dbReference type="ARBA" id="ARBA00022840"/>
    </source>
</evidence>
<dbReference type="GO" id="GO:0005524">
    <property type="term" value="F:ATP binding"/>
    <property type="evidence" value="ECO:0007669"/>
    <property type="project" value="UniProtKB-KW"/>
</dbReference>
<organism evidence="6 7">
    <name type="scientific">Streptococcus vaginalis</name>
    <dbReference type="NCBI Taxonomy" id="2748301"/>
    <lineage>
        <taxon>Bacteria</taxon>
        <taxon>Bacillati</taxon>
        <taxon>Bacillota</taxon>
        <taxon>Bacilli</taxon>
        <taxon>Lactobacillales</taxon>
        <taxon>Streptococcaceae</taxon>
        <taxon>Streptococcus</taxon>
    </lineage>
</organism>
<dbReference type="RefSeq" id="WP_207047691.1">
    <property type="nucleotide sequence ID" value="NZ_JAFINR010000002.1"/>
</dbReference>
<dbReference type="PANTHER" id="PTHR42711:SF5">
    <property type="entry name" value="ABC TRANSPORTER ATP-BINDING PROTEIN NATA"/>
    <property type="match status" value="1"/>
</dbReference>
<gene>
    <name evidence="6" type="ORF">JR342_02285</name>
</gene>
<reference evidence="6 7" key="1">
    <citation type="submission" date="2021-02" db="EMBL/GenBank/DDBJ databases">
        <authorList>
            <person name="Lee Y.-S."/>
        </authorList>
    </citation>
    <scope>NUCLEOTIDE SEQUENCE [LARGE SCALE GENOMIC DNA]</scope>
    <source>
        <strain evidence="6 7">P1L01</strain>
    </source>
</reference>
<name>A0ABS3GBD1_9STRE</name>
<dbReference type="InterPro" id="IPR003593">
    <property type="entry name" value="AAA+_ATPase"/>
</dbReference>
<dbReference type="InterPro" id="IPR003439">
    <property type="entry name" value="ABC_transporter-like_ATP-bd"/>
</dbReference>
<dbReference type="InterPro" id="IPR027417">
    <property type="entry name" value="P-loop_NTPase"/>
</dbReference>
<dbReference type="SUPFAM" id="SSF52540">
    <property type="entry name" value="P-loop containing nucleoside triphosphate hydrolases"/>
    <property type="match status" value="1"/>
</dbReference>
<comment type="caution">
    <text evidence="6">The sequence shown here is derived from an EMBL/GenBank/DDBJ whole genome shotgun (WGS) entry which is preliminary data.</text>
</comment>
<evidence type="ECO:0000256" key="2">
    <source>
        <dbReference type="ARBA" id="ARBA00022448"/>
    </source>
</evidence>
<keyword evidence="2" id="KW-0813">Transport</keyword>
<dbReference type="SMART" id="SM00382">
    <property type="entry name" value="AAA"/>
    <property type="match status" value="1"/>
</dbReference>
<proteinExistence type="inferred from homology"/>
<reference evidence="7" key="2">
    <citation type="submission" date="2023-07" db="EMBL/GenBank/DDBJ databases">
        <title>Streptococcus vaginalis sp. nov., a novel bacterial species isolated from vaginal swabs of a pregnant woman with diabetes.</title>
        <authorList>
            <person name="Chen Y.-S."/>
        </authorList>
    </citation>
    <scope>NUCLEOTIDE SEQUENCE [LARGE SCALE GENOMIC DNA]</scope>
    <source>
        <strain evidence="7">P1L01</strain>
    </source>
</reference>
<dbReference type="PANTHER" id="PTHR42711">
    <property type="entry name" value="ABC TRANSPORTER ATP-BINDING PROTEIN"/>
    <property type="match status" value="1"/>
</dbReference>
<evidence type="ECO:0000259" key="5">
    <source>
        <dbReference type="PROSITE" id="PS50893"/>
    </source>
</evidence>